<protein>
    <submittedName>
        <fullName evidence="2">Transposase InsO and inactivated derivatives</fullName>
    </submittedName>
</protein>
<sequence length="326" mass="38323">MRYAASEKLEIIRLVEESHLSARRTLAKLGIPRTTFYRWYDRYLQRGEAGLEDQSPKPKHVWNRVPDEVKRKVVNFALKETELSPRELAVTFTDQERYFVSESTVYRTLKAHDLITSPAFIVLKAANEFEHKTTAINQLWQTDFTYLKVLGWGWFYLSTILDDYSRYIISWKLCTTMRAEDVTDTLDLALQASGFDQVHVLHKPRLLSDNGSSYVSADLAEWLQDKGMKHSRGAPYHPQTQGKIERWHQTLKNRILLENYFLPGDLEAQIEAFVDHYNHQRYHESLNNVTPSDVYFGRDKAILKQRERIKQKTFETRRLQHSQRAA</sequence>
<dbReference type="Pfam" id="PF13565">
    <property type="entry name" value="HTH_32"/>
    <property type="match status" value="1"/>
</dbReference>
<dbReference type="InterPro" id="IPR010921">
    <property type="entry name" value="Trp_repressor/repl_initiator"/>
</dbReference>
<dbReference type="InterPro" id="IPR036388">
    <property type="entry name" value="WH-like_DNA-bd_sf"/>
</dbReference>
<keyword evidence="3" id="KW-1185">Reference proteome</keyword>
<evidence type="ECO:0000313" key="2">
    <source>
        <dbReference type="EMBL" id="SHK68566.1"/>
    </source>
</evidence>
<dbReference type="GO" id="GO:0015074">
    <property type="term" value="P:DNA integration"/>
    <property type="evidence" value="ECO:0007669"/>
    <property type="project" value="InterPro"/>
</dbReference>
<proteinExistence type="predicted"/>
<accession>A0A1M6UHB9</accession>
<gene>
    <name evidence="2" type="ORF">SAMN05444000_1702</name>
</gene>
<name>A0A1M6UHB9_9RHOB</name>
<evidence type="ECO:0000259" key="1">
    <source>
        <dbReference type="PROSITE" id="PS50994"/>
    </source>
</evidence>
<dbReference type="AlphaFoldDB" id="A0A1M6UHB9"/>
<dbReference type="InterPro" id="IPR012337">
    <property type="entry name" value="RNaseH-like_sf"/>
</dbReference>
<dbReference type="PROSITE" id="PS50994">
    <property type="entry name" value="INTEGRASE"/>
    <property type="match status" value="1"/>
</dbReference>
<dbReference type="Gene3D" id="1.10.10.10">
    <property type="entry name" value="Winged helix-like DNA-binding domain superfamily/Winged helix DNA-binding domain"/>
    <property type="match status" value="1"/>
</dbReference>
<dbReference type="Pfam" id="PF00665">
    <property type="entry name" value="rve"/>
    <property type="match status" value="1"/>
</dbReference>
<dbReference type="Gene3D" id="3.30.420.10">
    <property type="entry name" value="Ribonuclease H-like superfamily/Ribonuclease H"/>
    <property type="match status" value="1"/>
</dbReference>
<reference evidence="3" key="1">
    <citation type="submission" date="2016-11" db="EMBL/GenBank/DDBJ databases">
        <authorList>
            <person name="Varghese N."/>
            <person name="Submissions S."/>
        </authorList>
    </citation>
    <scope>NUCLEOTIDE SEQUENCE [LARGE SCALE GENOMIC DNA]</scope>
    <source>
        <strain evidence="3">DSM 100564</strain>
    </source>
</reference>
<dbReference type="GO" id="GO:0043565">
    <property type="term" value="F:sequence-specific DNA binding"/>
    <property type="evidence" value="ECO:0007669"/>
    <property type="project" value="InterPro"/>
</dbReference>
<dbReference type="SUPFAM" id="SSF48295">
    <property type="entry name" value="TrpR-like"/>
    <property type="match status" value="1"/>
</dbReference>
<dbReference type="NCBIfam" id="NF033516">
    <property type="entry name" value="transpos_IS3"/>
    <property type="match status" value="1"/>
</dbReference>
<dbReference type="PANTHER" id="PTHR46889:SF5">
    <property type="entry name" value="INTEGRASE PROTEIN"/>
    <property type="match status" value="1"/>
</dbReference>
<dbReference type="PANTHER" id="PTHR46889">
    <property type="entry name" value="TRANSPOSASE INSF FOR INSERTION SEQUENCE IS3B-RELATED"/>
    <property type="match status" value="1"/>
</dbReference>
<organism evidence="2 3">
    <name type="scientific">Shimia gijangensis</name>
    <dbReference type="NCBI Taxonomy" id="1470563"/>
    <lineage>
        <taxon>Bacteria</taxon>
        <taxon>Pseudomonadati</taxon>
        <taxon>Pseudomonadota</taxon>
        <taxon>Alphaproteobacteria</taxon>
        <taxon>Rhodobacterales</taxon>
        <taxon>Roseobacteraceae</taxon>
    </lineage>
</organism>
<dbReference type="InterPro" id="IPR048020">
    <property type="entry name" value="Transpos_IS3"/>
</dbReference>
<dbReference type="STRING" id="1470563.SAMN05444000_1702"/>
<feature type="domain" description="Integrase catalytic" evidence="1">
    <location>
        <begin position="131"/>
        <end position="299"/>
    </location>
</feature>
<dbReference type="InterPro" id="IPR036397">
    <property type="entry name" value="RNaseH_sf"/>
</dbReference>
<dbReference type="EMBL" id="FQZQ01000070">
    <property type="protein sequence ID" value="SHK68566.1"/>
    <property type="molecule type" value="Genomic_DNA"/>
</dbReference>
<dbReference type="InterPro" id="IPR050900">
    <property type="entry name" value="Transposase_IS3/IS150/IS904"/>
</dbReference>
<dbReference type="SUPFAM" id="SSF53098">
    <property type="entry name" value="Ribonuclease H-like"/>
    <property type="match status" value="1"/>
</dbReference>
<dbReference type="Proteomes" id="UP000183982">
    <property type="component" value="Unassembled WGS sequence"/>
</dbReference>
<dbReference type="InterPro" id="IPR001584">
    <property type="entry name" value="Integrase_cat-core"/>
</dbReference>
<evidence type="ECO:0000313" key="3">
    <source>
        <dbReference type="Proteomes" id="UP000183982"/>
    </source>
</evidence>